<dbReference type="PROSITE" id="PS50106">
    <property type="entry name" value="PDZ"/>
    <property type="match status" value="1"/>
</dbReference>
<reference evidence="3" key="2">
    <citation type="submission" date="2025-08" db="UniProtKB">
        <authorList>
            <consortium name="RefSeq"/>
        </authorList>
    </citation>
    <scope>IDENTIFICATION</scope>
</reference>
<gene>
    <name evidence="3" type="primary">LOC100206690</name>
</gene>
<reference evidence="2" key="1">
    <citation type="submission" date="2025-05" db="UniProtKB">
        <authorList>
            <consortium name="RefSeq"/>
        </authorList>
    </citation>
    <scope>NUCLEOTIDE SEQUENCE [LARGE SCALE GENOMIC DNA]</scope>
</reference>
<feature type="domain" description="PDZ" evidence="1">
    <location>
        <begin position="41"/>
        <end position="126"/>
    </location>
</feature>
<evidence type="ECO:0000259" key="1">
    <source>
        <dbReference type="PROSITE" id="PS50106"/>
    </source>
</evidence>
<dbReference type="InterPro" id="IPR036034">
    <property type="entry name" value="PDZ_sf"/>
</dbReference>
<evidence type="ECO:0000313" key="3">
    <source>
        <dbReference type="RefSeq" id="XP_065647900.1"/>
    </source>
</evidence>
<accession>A0ABM4BFZ7</accession>
<dbReference type="InterPro" id="IPR001478">
    <property type="entry name" value="PDZ"/>
</dbReference>
<dbReference type="Gene3D" id="2.30.42.10">
    <property type="match status" value="1"/>
</dbReference>
<evidence type="ECO:0000313" key="2">
    <source>
        <dbReference type="Proteomes" id="UP001652625"/>
    </source>
</evidence>
<dbReference type="SUPFAM" id="SSF50156">
    <property type="entry name" value="PDZ domain-like"/>
    <property type="match status" value="1"/>
</dbReference>
<organism evidence="2 3">
    <name type="scientific">Hydra vulgaris</name>
    <name type="common">Hydra</name>
    <name type="synonym">Hydra attenuata</name>
    <dbReference type="NCBI Taxonomy" id="6087"/>
    <lineage>
        <taxon>Eukaryota</taxon>
        <taxon>Metazoa</taxon>
        <taxon>Cnidaria</taxon>
        <taxon>Hydrozoa</taxon>
        <taxon>Hydroidolina</taxon>
        <taxon>Anthoathecata</taxon>
        <taxon>Aplanulata</taxon>
        <taxon>Hydridae</taxon>
        <taxon>Hydra</taxon>
    </lineage>
</organism>
<sequence length="303" mass="34639">MCDQTISEKIHHSYSKDKDSLFDVKKNDFLGTLIDVGTEIYVKVNKVPGVSLGLTILNQQHITPNWPIILNIDEKSPASLAQPCLNIGDRIKEIDGIPTCQLNHSEVIALFYKASDDITMTVCRVLKTNDKSFYWYRYPFLCVSTRYENVVLKNPRYCQGVLNDGNSSALDLTTFKPYKENNKVSKTSPQSPRRSTSMYSIYCSSQFEESKKYTINRMEKSLPKPLFQSRVRFSNWINFPAQKGKPVYKTGFLAENKSKSSDLMHAISGNCIQENVYYFGSKTFKRSVSSDEVLEDSGLHYIY</sequence>
<name>A0ABM4BFZ7_HYDVU</name>
<protein>
    <submittedName>
        <fullName evidence="3">Uncharacterized protein LOC100206690</fullName>
    </submittedName>
</protein>
<dbReference type="CDD" id="cd00136">
    <property type="entry name" value="PDZ_canonical"/>
    <property type="match status" value="1"/>
</dbReference>
<dbReference type="Proteomes" id="UP001652625">
    <property type="component" value="Chromosome 02"/>
</dbReference>
<dbReference type="GeneID" id="100206690"/>
<dbReference type="RefSeq" id="XP_065647900.1">
    <property type="nucleotide sequence ID" value="XM_065791828.1"/>
</dbReference>
<keyword evidence="2" id="KW-1185">Reference proteome</keyword>
<dbReference type="SMART" id="SM00228">
    <property type="entry name" value="PDZ"/>
    <property type="match status" value="1"/>
</dbReference>
<proteinExistence type="predicted"/>